<dbReference type="Gene3D" id="3.90.550.10">
    <property type="entry name" value="Spore Coat Polysaccharide Biosynthesis Protein SpsA, Chain A"/>
    <property type="match status" value="1"/>
</dbReference>
<feature type="domain" description="Glycosyltransferase 2-like" evidence="1">
    <location>
        <begin position="3"/>
        <end position="169"/>
    </location>
</feature>
<dbReference type="AlphaFoldDB" id="A0A953L5R3"/>
<evidence type="ECO:0000313" key="2">
    <source>
        <dbReference type="EMBL" id="MBY5956862.1"/>
    </source>
</evidence>
<dbReference type="SUPFAM" id="SSF53448">
    <property type="entry name" value="Nucleotide-diphospho-sugar transferases"/>
    <property type="match status" value="1"/>
</dbReference>
<dbReference type="CDD" id="cd00761">
    <property type="entry name" value="Glyco_tranf_GTA_type"/>
    <property type="match status" value="1"/>
</dbReference>
<keyword evidence="3" id="KW-1185">Reference proteome</keyword>
<dbReference type="GO" id="GO:0008417">
    <property type="term" value="F:fucosyltransferase activity"/>
    <property type="evidence" value="ECO:0007669"/>
    <property type="project" value="TreeGrafter"/>
</dbReference>
<dbReference type="RefSeq" id="WP_222578382.1">
    <property type="nucleotide sequence ID" value="NZ_JAHVHU010000002.1"/>
</dbReference>
<name>A0A953L5R3_9BACT</name>
<comment type="caution">
    <text evidence="2">The sequence shown here is derived from an EMBL/GenBank/DDBJ whole genome shotgun (WGS) entry which is preliminary data.</text>
</comment>
<dbReference type="Proteomes" id="UP000753961">
    <property type="component" value="Unassembled WGS sequence"/>
</dbReference>
<protein>
    <submittedName>
        <fullName evidence="2">Glycosyltransferase</fullName>
    </submittedName>
</protein>
<dbReference type="InterPro" id="IPR029044">
    <property type="entry name" value="Nucleotide-diphossugar_trans"/>
</dbReference>
<proteinExistence type="predicted"/>
<dbReference type="EMBL" id="JAHVHU010000002">
    <property type="protein sequence ID" value="MBY5956862.1"/>
    <property type="molecule type" value="Genomic_DNA"/>
</dbReference>
<dbReference type="Pfam" id="PF00535">
    <property type="entry name" value="Glycos_transf_2"/>
    <property type="match status" value="1"/>
</dbReference>
<evidence type="ECO:0000313" key="3">
    <source>
        <dbReference type="Proteomes" id="UP000753961"/>
    </source>
</evidence>
<organism evidence="2 3">
    <name type="scientific">Membranihabitans marinus</name>
    <dbReference type="NCBI Taxonomy" id="1227546"/>
    <lineage>
        <taxon>Bacteria</taxon>
        <taxon>Pseudomonadati</taxon>
        <taxon>Bacteroidota</taxon>
        <taxon>Saprospiria</taxon>
        <taxon>Saprospirales</taxon>
        <taxon>Saprospiraceae</taxon>
        <taxon>Membranihabitans</taxon>
    </lineage>
</organism>
<reference evidence="2" key="1">
    <citation type="submission" date="2021-06" db="EMBL/GenBank/DDBJ databases">
        <title>44 bacteria genomes isolated from Dapeng, Shenzhen.</title>
        <authorList>
            <person name="Zheng W."/>
            <person name="Yu S."/>
            <person name="Huang Y."/>
        </authorList>
    </citation>
    <scope>NUCLEOTIDE SEQUENCE</scope>
    <source>
        <strain evidence="2">DP5N28-2</strain>
    </source>
</reference>
<dbReference type="PANTHER" id="PTHR22916:SF69">
    <property type="entry name" value="BIFUNCTIONAL GLYCOSYLTRANSFERASE PGTA"/>
    <property type="match status" value="1"/>
</dbReference>
<dbReference type="PANTHER" id="PTHR22916">
    <property type="entry name" value="GLYCOSYLTRANSFERASE"/>
    <property type="match status" value="1"/>
</dbReference>
<dbReference type="InterPro" id="IPR001173">
    <property type="entry name" value="Glyco_trans_2-like"/>
</dbReference>
<accession>A0A953L5R3</accession>
<gene>
    <name evidence="2" type="ORF">KUV50_01860</name>
</gene>
<evidence type="ECO:0000259" key="1">
    <source>
        <dbReference type="Pfam" id="PF00535"/>
    </source>
</evidence>
<sequence length="331" mass="38428">MISILMPVYNTAPFLSECIESILAQSYKDWELIAIDDFSTDDSRSILESFRKIDSRIQWYANDEKGIVPALEKGFYMSRGEIVHRMDSDDIMPVKKLENLYSLLREKGPGSVATGKVKYFSTEWEVRRGFLDYASWINHQIDQDAIFEEVFMECPIASPAWMMYRKDLLSIGGITSGRYPEDYDLVFRMYEHGLKAHGCDSIVHLWRDWSHRASRTKEEYADQLFFDLKVHYFLKYKYRPDHRLIVWGAGRKGKKLYRTLHNMVPHVEWVTQNENKIGHNIYGTILKDPEAALSSDAQVIVAVSNPGGKSVIRDRLTHAGKVNNVDLFFFC</sequence>